<protein>
    <submittedName>
        <fullName evidence="1">Uncharacterized protein</fullName>
    </submittedName>
</protein>
<accession>A0A8S2YQJ7</accession>
<gene>
    <name evidence="1" type="ORF">TMI583_LOCUS50331</name>
</gene>
<proteinExistence type="predicted"/>
<name>A0A8S2YQJ7_9BILA</name>
<evidence type="ECO:0000313" key="1">
    <source>
        <dbReference type="EMBL" id="CAF4577848.1"/>
    </source>
</evidence>
<comment type="caution">
    <text evidence="1">The sequence shown here is derived from an EMBL/GenBank/DDBJ whole genome shotgun (WGS) entry which is preliminary data.</text>
</comment>
<evidence type="ECO:0000313" key="2">
    <source>
        <dbReference type="Proteomes" id="UP000682733"/>
    </source>
</evidence>
<organism evidence="1 2">
    <name type="scientific">Didymodactylos carnosus</name>
    <dbReference type="NCBI Taxonomy" id="1234261"/>
    <lineage>
        <taxon>Eukaryota</taxon>
        <taxon>Metazoa</taxon>
        <taxon>Spiralia</taxon>
        <taxon>Gnathifera</taxon>
        <taxon>Rotifera</taxon>
        <taxon>Eurotatoria</taxon>
        <taxon>Bdelloidea</taxon>
        <taxon>Philodinida</taxon>
        <taxon>Philodinidae</taxon>
        <taxon>Didymodactylos</taxon>
    </lineage>
</organism>
<dbReference type="Proteomes" id="UP000682733">
    <property type="component" value="Unassembled WGS sequence"/>
</dbReference>
<reference evidence="1" key="1">
    <citation type="submission" date="2021-02" db="EMBL/GenBank/DDBJ databases">
        <authorList>
            <person name="Nowell W R."/>
        </authorList>
    </citation>
    <scope>NUCLEOTIDE SEQUENCE</scope>
</reference>
<feature type="non-terminal residue" evidence="1">
    <location>
        <position position="13"/>
    </location>
</feature>
<sequence>MYCPACPIMHIGL</sequence>
<dbReference type="EMBL" id="CAJOBA010120150">
    <property type="protein sequence ID" value="CAF4577848.1"/>
    <property type="molecule type" value="Genomic_DNA"/>
</dbReference>